<name>A0ABT9XQK4_9BACI</name>
<evidence type="ECO:0000313" key="1">
    <source>
        <dbReference type="EMBL" id="MDQ0197830.1"/>
    </source>
</evidence>
<accession>A0ABT9XQK4</accession>
<dbReference type="Proteomes" id="UP001224122">
    <property type="component" value="Unassembled WGS sequence"/>
</dbReference>
<sequence length="89" mass="10101">MIMVKISTKDRKFIVPIPYPLLNMLSGLLTSKRMISYANKAIEKDGKSFKVPQINRKDFKPLLKALLENKGLILVDTKLNDGTKVTVRL</sequence>
<keyword evidence="2" id="KW-1185">Reference proteome</keyword>
<organism evidence="1 2">
    <name type="scientific">Neobacillus ginsengisoli</name>
    <dbReference type="NCBI Taxonomy" id="904295"/>
    <lineage>
        <taxon>Bacteria</taxon>
        <taxon>Bacillati</taxon>
        <taxon>Bacillota</taxon>
        <taxon>Bacilli</taxon>
        <taxon>Bacillales</taxon>
        <taxon>Bacillaceae</taxon>
        <taxon>Neobacillus</taxon>
    </lineage>
</organism>
<dbReference type="RefSeq" id="WP_307404894.1">
    <property type="nucleotide sequence ID" value="NZ_JAUSTW010000001.1"/>
</dbReference>
<evidence type="ECO:0000313" key="2">
    <source>
        <dbReference type="Proteomes" id="UP001224122"/>
    </source>
</evidence>
<protein>
    <submittedName>
        <fullName evidence="1">Uncharacterized protein</fullName>
    </submittedName>
</protein>
<reference evidence="1 2" key="1">
    <citation type="submission" date="2023-07" db="EMBL/GenBank/DDBJ databases">
        <title>Genomic Encyclopedia of Type Strains, Phase IV (KMG-IV): sequencing the most valuable type-strain genomes for metagenomic binning, comparative biology and taxonomic classification.</title>
        <authorList>
            <person name="Goeker M."/>
        </authorList>
    </citation>
    <scope>NUCLEOTIDE SEQUENCE [LARGE SCALE GENOMIC DNA]</scope>
    <source>
        <strain evidence="1 2">DSM 27594</strain>
    </source>
</reference>
<comment type="caution">
    <text evidence="1">The sequence shown here is derived from an EMBL/GenBank/DDBJ whole genome shotgun (WGS) entry which is preliminary data.</text>
</comment>
<gene>
    <name evidence="1" type="ORF">J2S10_000935</name>
</gene>
<proteinExistence type="predicted"/>
<dbReference type="EMBL" id="JAUSTW010000001">
    <property type="protein sequence ID" value="MDQ0197830.1"/>
    <property type="molecule type" value="Genomic_DNA"/>
</dbReference>